<dbReference type="PROSITE" id="PS51782">
    <property type="entry name" value="LYSM"/>
    <property type="match status" value="1"/>
</dbReference>
<dbReference type="InterPro" id="IPR009045">
    <property type="entry name" value="Zn_M74/Hedgehog-like"/>
</dbReference>
<dbReference type="Proteomes" id="UP001221686">
    <property type="component" value="Unassembled WGS sequence"/>
</dbReference>
<dbReference type="InterPro" id="IPR018392">
    <property type="entry name" value="LysM"/>
</dbReference>
<accession>A0ABT5DRC9</accession>
<gene>
    <name evidence="2" type="ORF">POL25_04550</name>
</gene>
<name>A0ABT5DRC9_9BACT</name>
<proteinExistence type="predicted"/>
<dbReference type="InterPro" id="IPR036779">
    <property type="entry name" value="LysM_dom_sf"/>
</dbReference>
<feature type="domain" description="LysM" evidence="1">
    <location>
        <begin position="49"/>
        <end position="94"/>
    </location>
</feature>
<dbReference type="Pfam" id="PF01476">
    <property type="entry name" value="LysM"/>
    <property type="match status" value="2"/>
</dbReference>
<evidence type="ECO:0000313" key="2">
    <source>
        <dbReference type="EMBL" id="MDC0716149.1"/>
    </source>
</evidence>
<sequence length="415" mass="47012">MSGALTALLALIVVGGANPDAPVTATVAGDPACVRLLEQTRFLEEPEWIDHVVRPRETLWQIGVRYGVTREALVEWNELEGVRARVRSGNRLKVLTDRVPPPRERIMYTAEPGDDWGEVAIRHRVNLDDLRAWNWKKTDTLEPGMTLAIWIDPGAPRTVHCRRGEPPPPLEFRKDAVSRGYPSGGRLIRGILVPLSPLWKRGKKDEMWASSHTLATMIEAFTRLRVDSGYDGEVFVGTVSRRKGGKFRPHKSHRTGLDIDVRLPLLPTIPLETYPTAEAVDWPALWELIKAFLDTGQVSVIFLDERLQEHLYWAARWDGKTPDELAPIIHWPRKGKKWESIIQHARGHKGHIHVRLLCGPNEALCRPGRAETLERRGWVEPRPSSKDSRDGARARREAWLLSMRGVDSETGEDEP</sequence>
<dbReference type="RefSeq" id="WP_272084596.1">
    <property type="nucleotide sequence ID" value="NZ_JAQNDL010000001.1"/>
</dbReference>
<dbReference type="SMART" id="SM00257">
    <property type="entry name" value="LysM"/>
    <property type="match status" value="2"/>
</dbReference>
<dbReference type="EMBL" id="JAQNDL010000001">
    <property type="protein sequence ID" value="MDC0716149.1"/>
    <property type="molecule type" value="Genomic_DNA"/>
</dbReference>
<dbReference type="CDD" id="cd00118">
    <property type="entry name" value="LysM"/>
    <property type="match status" value="2"/>
</dbReference>
<evidence type="ECO:0000259" key="1">
    <source>
        <dbReference type="PROSITE" id="PS51782"/>
    </source>
</evidence>
<protein>
    <submittedName>
        <fullName evidence="2">Penicillin-insensitive murein endopeptidase</fullName>
    </submittedName>
</protein>
<evidence type="ECO:0000313" key="3">
    <source>
        <dbReference type="Proteomes" id="UP001221686"/>
    </source>
</evidence>
<reference evidence="2 3" key="1">
    <citation type="submission" date="2022-11" db="EMBL/GenBank/DDBJ databases">
        <title>Minimal conservation of predation-associated metabolite biosynthetic gene clusters underscores biosynthetic potential of Myxococcota including descriptions for ten novel species: Archangium lansinium sp. nov., Myxococcus landrumus sp. nov., Nannocystis bai.</title>
        <authorList>
            <person name="Ahearne A."/>
            <person name="Stevens C."/>
            <person name="Dowd S."/>
        </authorList>
    </citation>
    <scope>NUCLEOTIDE SEQUENCE [LARGE SCALE GENOMIC DNA]</scope>
    <source>
        <strain evidence="2 3">BB15-2</strain>
    </source>
</reference>
<keyword evidence="3" id="KW-1185">Reference proteome</keyword>
<organism evidence="2 3">
    <name type="scientific">Nannocystis bainbridge</name>
    <dbReference type="NCBI Taxonomy" id="2995303"/>
    <lineage>
        <taxon>Bacteria</taxon>
        <taxon>Pseudomonadati</taxon>
        <taxon>Myxococcota</taxon>
        <taxon>Polyangia</taxon>
        <taxon>Nannocystales</taxon>
        <taxon>Nannocystaceae</taxon>
        <taxon>Nannocystis</taxon>
    </lineage>
</organism>
<comment type="caution">
    <text evidence="2">The sequence shown here is derived from an EMBL/GenBank/DDBJ whole genome shotgun (WGS) entry which is preliminary data.</text>
</comment>
<dbReference type="SUPFAM" id="SSF54106">
    <property type="entry name" value="LysM domain"/>
    <property type="match status" value="2"/>
</dbReference>
<dbReference type="Gene3D" id="3.10.350.10">
    <property type="entry name" value="LysM domain"/>
    <property type="match status" value="2"/>
</dbReference>
<dbReference type="SUPFAM" id="SSF55166">
    <property type="entry name" value="Hedgehog/DD-peptidase"/>
    <property type="match status" value="1"/>
</dbReference>
<dbReference type="Gene3D" id="3.30.1380.10">
    <property type="match status" value="1"/>
</dbReference>